<name>A0A6A7C7T1_9PEZI</name>
<protein>
    <submittedName>
        <fullName evidence="2">Uncharacterized protein</fullName>
    </submittedName>
</protein>
<gene>
    <name evidence="2" type="ORF">K470DRAFT_254984</name>
</gene>
<evidence type="ECO:0000313" key="3">
    <source>
        <dbReference type="Proteomes" id="UP000799421"/>
    </source>
</evidence>
<sequence>MARSNAAILAQRRRRLQRQKRNANQIAQQVSPAPLTLENLELGLENLVIQFSEAIMSNTFKEAAKGNLKANVDALVEADEDDDLAQILFELLANRLNVKSKEAEKDYEQVVKTALDGYDGILKRLLACDPNATVDVHGRVAKVLESQKLEESATKEAGEEKEVEKEAEKGDEEKSDKKEDK</sequence>
<dbReference type="EMBL" id="MU005961">
    <property type="protein sequence ID" value="KAF2863297.1"/>
    <property type="molecule type" value="Genomic_DNA"/>
</dbReference>
<dbReference type="AlphaFoldDB" id="A0A6A7C7T1"/>
<accession>A0A6A7C7T1</accession>
<evidence type="ECO:0000313" key="2">
    <source>
        <dbReference type="EMBL" id="KAF2863297.1"/>
    </source>
</evidence>
<reference evidence="2" key="1">
    <citation type="journal article" date="2020" name="Stud. Mycol.">
        <title>101 Dothideomycetes genomes: a test case for predicting lifestyles and emergence of pathogens.</title>
        <authorList>
            <person name="Haridas S."/>
            <person name="Albert R."/>
            <person name="Binder M."/>
            <person name="Bloem J."/>
            <person name="Labutti K."/>
            <person name="Salamov A."/>
            <person name="Andreopoulos B."/>
            <person name="Baker S."/>
            <person name="Barry K."/>
            <person name="Bills G."/>
            <person name="Bluhm B."/>
            <person name="Cannon C."/>
            <person name="Castanera R."/>
            <person name="Culley D."/>
            <person name="Daum C."/>
            <person name="Ezra D."/>
            <person name="Gonzalez J."/>
            <person name="Henrissat B."/>
            <person name="Kuo A."/>
            <person name="Liang C."/>
            <person name="Lipzen A."/>
            <person name="Lutzoni F."/>
            <person name="Magnuson J."/>
            <person name="Mondo S."/>
            <person name="Nolan M."/>
            <person name="Ohm R."/>
            <person name="Pangilinan J."/>
            <person name="Park H.-J."/>
            <person name="Ramirez L."/>
            <person name="Alfaro M."/>
            <person name="Sun H."/>
            <person name="Tritt A."/>
            <person name="Yoshinaga Y."/>
            <person name="Zwiers L.-H."/>
            <person name="Turgeon B."/>
            <person name="Goodwin S."/>
            <person name="Spatafora J."/>
            <person name="Crous P."/>
            <person name="Grigoriev I."/>
        </authorList>
    </citation>
    <scope>NUCLEOTIDE SEQUENCE</scope>
    <source>
        <strain evidence="2">CBS 480.64</strain>
    </source>
</reference>
<proteinExistence type="predicted"/>
<evidence type="ECO:0000256" key="1">
    <source>
        <dbReference type="SAM" id="MobiDB-lite"/>
    </source>
</evidence>
<dbReference type="Proteomes" id="UP000799421">
    <property type="component" value="Unassembled WGS sequence"/>
</dbReference>
<feature type="region of interest" description="Disordered" evidence="1">
    <location>
        <begin position="147"/>
        <end position="181"/>
    </location>
</feature>
<organism evidence="2 3">
    <name type="scientific">Piedraia hortae CBS 480.64</name>
    <dbReference type="NCBI Taxonomy" id="1314780"/>
    <lineage>
        <taxon>Eukaryota</taxon>
        <taxon>Fungi</taxon>
        <taxon>Dikarya</taxon>
        <taxon>Ascomycota</taxon>
        <taxon>Pezizomycotina</taxon>
        <taxon>Dothideomycetes</taxon>
        <taxon>Dothideomycetidae</taxon>
        <taxon>Capnodiales</taxon>
        <taxon>Piedraiaceae</taxon>
        <taxon>Piedraia</taxon>
    </lineage>
</organism>
<keyword evidence="3" id="KW-1185">Reference proteome</keyword>